<protein>
    <submittedName>
        <fullName evidence="7">TetR/AcrR family transcriptional regulator C-terminal domain-containing protein</fullName>
    </submittedName>
</protein>
<organism evidence="7 8">
    <name type="scientific">Glycomyces mayteni</name>
    <dbReference type="NCBI Taxonomy" id="543887"/>
    <lineage>
        <taxon>Bacteria</taxon>
        <taxon>Bacillati</taxon>
        <taxon>Actinomycetota</taxon>
        <taxon>Actinomycetes</taxon>
        <taxon>Glycomycetales</taxon>
        <taxon>Glycomycetaceae</taxon>
        <taxon>Glycomyces</taxon>
    </lineage>
</organism>
<dbReference type="PRINTS" id="PR00455">
    <property type="entry name" value="HTHTETR"/>
</dbReference>
<dbReference type="InterPro" id="IPR003012">
    <property type="entry name" value="Tet_transcr_reg_TetR"/>
</dbReference>
<dbReference type="Gene3D" id="1.10.357.10">
    <property type="entry name" value="Tetracycline Repressor, domain 2"/>
    <property type="match status" value="1"/>
</dbReference>
<dbReference type="InterPro" id="IPR004111">
    <property type="entry name" value="Repressor_TetR_C"/>
</dbReference>
<keyword evidence="4" id="KW-0804">Transcription</keyword>
<dbReference type="PRINTS" id="PR00400">
    <property type="entry name" value="TETREPRESSOR"/>
</dbReference>
<dbReference type="RefSeq" id="WP_382356692.1">
    <property type="nucleotide sequence ID" value="NZ_JBHMBP010000005.1"/>
</dbReference>
<dbReference type="InterPro" id="IPR036271">
    <property type="entry name" value="Tet_transcr_reg_TetR-rel_C_sf"/>
</dbReference>
<dbReference type="PANTHER" id="PTHR30055">
    <property type="entry name" value="HTH-TYPE TRANSCRIPTIONAL REGULATOR RUTR"/>
    <property type="match status" value="1"/>
</dbReference>
<dbReference type="PROSITE" id="PS50977">
    <property type="entry name" value="HTH_TETR_2"/>
    <property type="match status" value="1"/>
</dbReference>
<name>A0ABW2DCB6_9ACTN</name>
<accession>A0ABW2DCB6</accession>
<dbReference type="SUPFAM" id="SSF46689">
    <property type="entry name" value="Homeodomain-like"/>
    <property type="match status" value="1"/>
</dbReference>
<evidence type="ECO:0000313" key="8">
    <source>
        <dbReference type="Proteomes" id="UP001596470"/>
    </source>
</evidence>
<evidence type="ECO:0000256" key="3">
    <source>
        <dbReference type="ARBA" id="ARBA00023125"/>
    </source>
</evidence>
<reference evidence="8" key="1">
    <citation type="journal article" date="2019" name="Int. J. Syst. Evol. Microbiol.">
        <title>The Global Catalogue of Microorganisms (GCM) 10K type strain sequencing project: providing services to taxonomists for standard genome sequencing and annotation.</title>
        <authorList>
            <consortium name="The Broad Institute Genomics Platform"/>
            <consortium name="The Broad Institute Genome Sequencing Center for Infectious Disease"/>
            <person name="Wu L."/>
            <person name="Ma J."/>
        </authorList>
    </citation>
    <scope>NUCLEOTIDE SEQUENCE [LARGE SCALE GENOMIC DNA]</scope>
    <source>
        <strain evidence="8">KACC 12634</strain>
    </source>
</reference>
<evidence type="ECO:0000259" key="6">
    <source>
        <dbReference type="PROSITE" id="PS50977"/>
    </source>
</evidence>
<dbReference type="EMBL" id="JBHSYS010000005">
    <property type="protein sequence ID" value="MFC6959846.1"/>
    <property type="molecule type" value="Genomic_DNA"/>
</dbReference>
<evidence type="ECO:0000256" key="5">
    <source>
        <dbReference type="PROSITE-ProRule" id="PRU00335"/>
    </source>
</evidence>
<dbReference type="Pfam" id="PF00440">
    <property type="entry name" value="TetR_N"/>
    <property type="match status" value="1"/>
</dbReference>
<sequence>MGAKRTRGQRAGLSRERVLEAALGLVERDGLGALTMRKLAAELGIEAMSVYHYVPNKDALLDGLVERVVERAVEARPAGGTWREALREYALALRRTLLAHPEVVPLLASRPALTARTMATVEAILDTLREAGFSPARGLRMIHAITGLAIGEAAVYAGAGPDALGPNAVDAESFPLLAAAVREGAAGLDGRFDFALSALLDGFAEAAAG</sequence>
<proteinExistence type="predicted"/>
<gene>
    <name evidence="7" type="ORF">ACFQS3_21870</name>
</gene>
<dbReference type="Proteomes" id="UP001596470">
    <property type="component" value="Unassembled WGS sequence"/>
</dbReference>
<feature type="DNA-binding region" description="H-T-H motif" evidence="5">
    <location>
        <begin position="35"/>
        <end position="54"/>
    </location>
</feature>
<dbReference type="PANTHER" id="PTHR30055:SF151">
    <property type="entry name" value="TRANSCRIPTIONAL REGULATORY PROTEIN"/>
    <property type="match status" value="1"/>
</dbReference>
<keyword evidence="3 5" id="KW-0238">DNA-binding</keyword>
<dbReference type="InterPro" id="IPR009057">
    <property type="entry name" value="Homeodomain-like_sf"/>
</dbReference>
<dbReference type="InterPro" id="IPR001647">
    <property type="entry name" value="HTH_TetR"/>
</dbReference>
<dbReference type="SUPFAM" id="SSF48498">
    <property type="entry name" value="Tetracyclin repressor-like, C-terminal domain"/>
    <property type="match status" value="1"/>
</dbReference>
<evidence type="ECO:0000313" key="7">
    <source>
        <dbReference type="EMBL" id="MFC6959846.1"/>
    </source>
</evidence>
<evidence type="ECO:0000256" key="1">
    <source>
        <dbReference type="ARBA" id="ARBA00022491"/>
    </source>
</evidence>
<evidence type="ECO:0000256" key="2">
    <source>
        <dbReference type="ARBA" id="ARBA00023015"/>
    </source>
</evidence>
<keyword evidence="1" id="KW-0678">Repressor</keyword>
<comment type="caution">
    <text evidence="7">The sequence shown here is derived from an EMBL/GenBank/DDBJ whole genome shotgun (WGS) entry which is preliminary data.</text>
</comment>
<keyword evidence="8" id="KW-1185">Reference proteome</keyword>
<feature type="domain" description="HTH tetR-type" evidence="6">
    <location>
        <begin position="12"/>
        <end position="72"/>
    </location>
</feature>
<keyword evidence="2" id="KW-0805">Transcription regulation</keyword>
<dbReference type="InterPro" id="IPR050109">
    <property type="entry name" value="HTH-type_TetR-like_transc_reg"/>
</dbReference>
<evidence type="ECO:0000256" key="4">
    <source>
        <dbReference type="ARBA" id="ARBA00023163"/>
    </source>
</evidence>
<dbReference type="Pfam" id="PF02909">
    <property type="entry name" value="TetR_C_1"/>
    <property type="match status" value="1"/>
</dbReference>